<gene>
    <name evidence="2" type="ORF">WJX84_004129</name>
</gene>
<dbReference type="AlphaFoldDB" id="A0AAW1SWH9"/>
<protein>
    <submittedName>
        <fullName evidence="2">Uncharacterized protein</fullName>
    </submittedName>
</protein>
<evidence type="ECO:0000313" key="3">
    <source>
        <dbReference type="Proteomes" id="UP001485043"/>
    </source>
</evidence>
<comment type="caution">
    <text evidence="2">The sequence shown here is derived from an EMBL/GenBank/DDBJ whole genome shotgun (WGS) entry which is preliminary data.</text>
</comment>
<evidence type="ECO:0000256" key="1">
    <source>
        <dbReference type="SAM" id="Coils"/>
    </source>
</evidence>
<sequence length="222" mass="25395">MSSQAHRYQEEMKQKLAGFEAAANDKQKLLCQQHADEIVRLKLEHQTSVATRQKEAAASHSRAMAALVARHQKQAESLSEQLAESSAQLTSTKQHALELTQTQAELQRQHSTLLAARDAAVQAAEALRQSHEAKLAQLHVEHRASLKQMQQQIAEDLLQQQAENETRLKHLRDQHEGRLRDFEQQYNTLKEKYLARESRQEDVAKIADLRNQALRQFMRGVL</sequence>
<feature type="coiled-coil region" evidence="1">
    <location>
        <begin position="121"/>
        <end position="192"/>
    </location>
</feature>
<reference evidence="2 3" key="1">
    <citation type="journal article" date="2024" name="Nat. Commun.">
        <title>Phylogenomics reveals the evolutionary origins of lichenization in chlorophyte algae.</title>
        <authorList>
            <person name="Puginier C."/>
            <person name="Libourel C."/>
            <person name="Otte J."/>
            <person name="Skaloud P."/>
            <person name="Haon M."/>
            <person name="Grisel S."/>
            <person name="Petersen M."/>
            <person name="Berrin J.G."/>
            <person name="Delaux P.M."/>
            <person name="Dal Grande F."/>
            <person name="Keller J."/>
        </authorList>
    </citation>
    <scope>NUCLEOTIDE SEQUENCE [LARGE SCALE GENOMIC DNA]</scope>
    <source>
        <strain evidence="2 3">SAG 2523</strain>
    </source>
</reference>
<dbReference type="Proteomes" id="UP001485043">
    <property type="component" value="Unassembled WGS sequence"/>
</dbReference>
<organism evidence="2 3">
    <name type="scientific">Apatococcus fuscideae</name>
    <dbReference type="NCBI Taxonomy" id="2026836"/>
    <lineage>
        <taxon>Eukaryota</taxon>
        <taxon>Viridiplantae</taxon>
        <taxon>Chlorophyta</taxon>
        <taxon>core chlorophytes</taxon>
        <taxon>Trebouxiophyceae</taxon>
        <taxon>Chlorellales</taxon>
        <taxon>Chlorellaceae</taxon>
        <taxon>Apatococcus</taxon>
    </lineage>
</organism>
<accession>A0AAW1SWH9</accession>
<dbReference type="EMBL" id="JALJOV010000770">
    <property type="protein sequence ID" value="KAK9861375.1"/>
    <property type="molecule type" value="Genomic_DNA"/>
</dbReference>
<keyword evidence="3" id="KW-1185">Reference proteome</keyword>
<name>A0AAW1SWH9_9CHLO</name>
<evidence type="ECO:0000313" key="2">
    <source>
        <dbReference type="EMBL" id="KAK9861375.1"/>
    </source>
</evidence>
<keyword evidence="1" id="KW-0175">Coiled coil</keyword>
<proteinExistence type="predicted"/>